<gene>
    <name evidence="1" type="ORF">GCM10017771_81980</name>
</gene>
<name>A0A919DN47_9ACTN</name>
<protein>
    <recommendedName>
        <fullName evidence="3">Extradiol ring-cleavage dioxygenase LigAB LigA subunit domain-containing protein</fullName>
    </recommendedName>
</protein>
<evidence type="ECO:0000313" key="2">
    <source>
        <dbReference type="Proteomes" id="UP000603227"/>
    </source>
</evidence>
<dbReference type="AlphaFoldDB" id="A0A919DN47"/>
<proteinExistence type="predicted"/>
<dbReference type="RefSeq" id="WP_189787522.1">
    <property type="nucleotide sequence ID" value="NZ_BNAT01000048.1"/>
</dbReference>
<keyword evidence="2" id="KW-1185">Reference proteome</keyword>
<dbReference type="InterPro" id="IPR036622">
    <property type="entry name" value="LigA_sf"/>
</dbReference>
<accession>A0A919DN47</accession>
<reference evidence="1" key="1">
    <citation type="journal article" date="2014" name="Int. J. Syst. Evol. Microbiol.">
        <title>Complete genome sequence of Corynebacterium casei LMG S-19264T (=DSM 44701T), isolated from a smear-ripened cheese.</title>
        <authorList>
            <consortium name="US DOE Joint Genome Institute (JGI-PGF)"/>
            <person name="Walter F."/>
            <person name="Albersmeier A."/>
            <person name="Kalinowski J."/>
            <person name="Ruckert C."/>
        </authorList>
    </citation>
    <scope>NUCLEOTIDE SEQUENCE</scope>
    <source>
        <strain evidence="1">CGMCC 4.7403</strain>
    </source>
</reference>
<dbReference type="EMBL" id="BNAT01000048">
    <property type="protein sequence ID" value="GHE58929.1"/>
    <property type="molecule type" value="Genomic_DNA"/>
</dbReference>
<sequence>MSYAANRLLWEIAADGDLAETLRSEPDTAFAGRDLTDEERAAFTANDIRGLYLLGVHPFLLFNYALRLNGGFTHPFADAYIEQLEGLDATDLET</sequence>
<comment type="caution">
    <text evidence="1">The sequence shown here is derived from an EMBL/GenBank/DDBJ whole genome shotgun (WGS) entry which is preliminary data.</text>
</comment>
<dbReference type="SUPFAM" id="SSF48076">
    <property type="entry name" value="LigA subunit of an aromatic-ring-opening dioxygenase LigAB"/>
    <property type="match status" value="1"/>
</dbReference>
<dbReference type="Proteomes" id="UP000603227">
    <property type="component" value="Unassembled WGS sequence"/>
</dbReference>
<reference evidence="1" key="2">
    <citation type="submission" date="2020-09" db="EMBL/GenBank/DDBJ databases">
        <authorList>
            <person name="Sun Q."/>
            <person name="Zhou Y."/>
        </authorList>
    </citation>
    <scope>NUCLEOTIDE SEQUENCE</scope>
    <source>
        <strain evidence="1">CGMCC 4.7403</strain>
    </source>
</reference>
<evidence type="ECO:0008006" key="3">
    <source>
        <dbReference type="Google" id="ProtNLM"/>
    </source>
</evidence>
<organism evidence="1 2">
    <name type="scientific">Streptomyces capitiformicae</name>
    <dbReference type="NCBI Taxonomy" id="2014920"/>
    <lineage>
        <taxon>Bacteria</taxon>
        <taxon>Bacillati</taxon>
        <taxon>Actinomycetota</taxon>
        <taxon>Actinomycetes</taxon>
        <taxon>Kitasatosporales</taxon>
        <taxon>Streptomycetaceae</taxon>
        <taxon>Streptomyces</taxon>
    </lineage>
</organism>
<evidence type="ECO:0000313" key="1">
    <source>
        <dbReference type="EMBL" id="GHE58929.1"/>
    </source>
</evidence>
<dbReference type="Gene3D" id="1.10.700.10">
    <property type="entry name" value="Dioxygenase LigAB, LigA subunit"/>
    <property type="match status" value="1"/>
</dbReference>